<evidence type="ECO:0000313" key="1">
    <source>
        <dbReference type="EMBL" id="MBF7809749.1"/>
    </source>
</evidence>
<dbReference type="AlphaFoldDB" id="A0A1S8PNZ2"/>
<reference evidence="1" key="2">
    <citation type="submission" date="2020-11" db="EMBL/GenBank/DDBJ databases">
        <authorList>
            <person name="Thieme N."/>
            <person name="Liebl W."/>
            <person name="Zverlov V."/>
        </authorList>
    </citation>
    <scope>NUCLEOTIDE SEQUENCE</scope>
    <source>
        <strain evidence="1">NT08</strain>
    </source>
</reference>
<dbReference type="EMBL" id="JABTDW010000001">
    <property type="protein sequence ID" value="NSB13817.1"/>
    <property type="molecule type" value="Genomic_DNA"/>
</dbReference>
<organism evidence="2 3">
    <name type="scientific">Clostridium beijerinckii</name>
    <name type="common">Clostridium MP</name>
    <dbReference type="NCBI Taxonomy" id="1520"/>
    <lineage>
        <taxon>Bacteria</taxon>
        <taxon>Bacillati</taxon>
        <taxon>Bacillota</taxon>
        <taxon>Clostridia</taxon>
        <taxon>Eubacteriales</taxon>
        <taxon>Clostridiaceae</taxon>
        <taxon>Clostridium</taxon>
    </lineage>
</organism>
<reference evidence="2" key="1">
    <citation type="submission" date="2020-06" db="EMBL/GenBank/DDBJ databases">
        <title>Genomic insights into acetone-butanol-ethanol (ABE) fermentation by sequencing solventogenic clostridia strains.</title>
        <authorList>
            <person name="Brown S."/>
        </authorList>
    </citation>
    <scope>NUCLEOTIDE SEQUENCE</scope>
    <source>
        <strain evidence="2">DJ123</strain>
    </source>
</reference>
<accession>A0A1S8PNZ2</accession>
<dbReference type="Proteomes" id="UP000822184">
    <property type="component" value="Unassembled WGS sequence"/>
</dbReference>
<comment type="caution">
    <text evidence="2">The sequence shown here is derived from an EMBL/GenBank/DDBJ whole genome shotgun (WGS) entry which is preliminary data.</text>
</comment>
<dbReference type="Proteomes" id="UP000631418">
    <property type="component" value="Unassembled WGS sequence"/>
</dbReference>
<proteinExistence type="predicted"/>
<dbReference type="RefSeq" id="WP_012059663.1">
    <property type="nucleotide sequence ID" value="NZ_CP073279.1"/>
</dbReference>
<evidence type="ECO:0000313" key="2">
    <source>
        <dbReference type="EMBL" id="NSB13817.1"/>
    </source>
</evidence>
<evidence type="ECO:0000313" key="3">
    <source>
        <dbReference type="Proteomes" id="UP000822184"/>
    </source>
</evidence>
<name>A0A1S8PNZ2_CLOBE</name>
<protein>
    <submittedName>
        <fullName evidence="2">Uncharacterized protein</fullName>
    </submittedName>
</protein>
<sequence length="101" mass="11859">MTFLKQVKLYRVKITEPCDNKNILQKTLNLNYTLNNSGIGYREFTNIIPAGITGWIIQWMGKKYFAPDDNQESLKAFLNRVQTEDILIPYKRIEGHYCKID</sequence>
<gene>
    <name evidence="2" type="ORF">BCD95_002076</name>
    <name evidence="1" type="ORF">IS491_13915</name>
</gene>
<dbReference type="EMBL" id="JADOEF010000001">
    <property type="protein sequence ID" value="MBF7809749.1"/>
    <property type="molecule type" value="Genomic_DNA"/>
</dbReference>